<dbReference type="NCBIfam" id="TIGR01682">
    <property type="entry name" value="moaD"/>
    <property type="match status" value="1"/>
</dbReference>
<evidence type="ECO:0000256" key="5">
    <source>
        <dbReference type="ARBA" id="ARBA00024247"/>
    </source>
</evidence>
<dbReference type="GO" id="GO:0000166">
    <property type="term" value="F:nucleotide binding"/>
    <property type="evidence" value="ECO:0007669"/>
    <property type="project" value="UniProtKB-KW"/>
</dbReference>
<keyword evidence="3" id="KW-0501">Molybdenum cofactor biosynthesis</keyword>
<dbReference type="InterPro" id="IPR003749">
    <property type="entry name" value="ThiS/MoaD-like"/>
</dbReference>
<reference evidence="6 7" key="1">
    <citation type="journal article" date="2017" name="Antonie Van Leeuwenhoek">
        <title>Rhizobium rhizosphaerae sp. nov., a novel species isolated from rice rhizosphere.</title>
        <authorList>
            <person name="Zhao J.J."/>
            <person name="Zhang J."/>
            <person name="Zhang R.J."/>
            <person name="Zhang C.W."/>
            <person name="Yin H.Q."/>
            <person name="Zhang X.X."/>
        </authorList>
    </citation>
    <scope>NUCLEOTIDE SEQUENCE [LARGE SCALE GENOMIC DNA]</scope>
    <source>
        <strain evidence="6 7">KMM 241</strain>
    </source>
</reference>
<evidence type="ECO:0000256" key="3">
    <source>
        <dbReference type="ARBA" id="ARBA00023150"/>
    </source>
</evidence>
<comment type="pathway">
    <text evidence="1">Cofactor biosynthesis; molybdopterin biosynthesis.</text>
</comment>
<dbReference type="PANTHER" id="PTHR33359:SF1">
    <property type="entry name" value="MOLYBDOPTERIN SYNTHASE SULFUR CARRIER SUBUNIT"/>
    <property type="match status" value="1"/>
</dbReference>
<dbReference type="InterPro" id="IPR044672">
    <property type="entry name" value="MOCS2A"/>
</dbReference>
<dbReference type="GO" id="GO:0006777">
    <property type="term" value="P:Mo-molybdopterin cofactor biosynthetic process"/>
    <property type="evidence" value="ECO:0007669"/>
    <property type="project" value="UniProtKB-KW"/>
</dbReference>
<dbReference type="InterPro" id="IPR012675">
    <property type="entry name" value="Beta-grasp_dom_sf"/>
</dbReference>
<proteinExistence type="inferred from homology"/>
<evidence type="ECO:0000313" key="6">
    <source>
        <dbReference type="EMBL" id="GAC24400.1"/>
    </source>
</evidence>
<dbReference type="InterPro" id="IPR016155">
    <property type="entry name" value="Mopterin_synth/thiamin_S_b"/>
</dbReference>
<comment type="similarity">
    <text evidence="4">Belongs to the MoaD family.</text>
</comment>
<evidence type="ECO:0000256" key="1">
    <source>
        <dbReference type="ARBA" id="ARBA00005046"/>
    </source>
</evidence>
<dbReference type="Gene3D" id="3.10.20.30">
    <property type="match status" value="1"/>
</dbReference>
<keyword evidence="2" id="KW-0547">Nucleotide-binding</keyword>
<comment type="caution">
    <text evidence="6">The sequence shown here is derived from an EMBL/GenBank/DDBJ whole genome shotgun (WGS) entry which is preliminary data.</text>
</comment>
<sequence length="81" mass="8971">MIKIQFFASLRERLGQAKMNVEYNGELTVEALKQQLLTRGEDWQALSGNNVLCALNQSICKPDTIINDGDEIAFFPPVTGG</sequence>
<accession>K6ZM16</accession>
<dbReference type="CDD" id="cd00754">
    <property type="entry name" value="Ubl_MoaD"/>
    <property type="match status" value="1"/>
</dbReference>
<dbReference type="GO" id="GO:1990133">
    <property type="term" value="C:molybdopterin adenylyltransferase complex"/>
    <property type="evidence" value="ECO:0007669"/>
    <property type="project" value="TreeGrafter"/>
</dbReference>
<protein>
    <recommendedName>
        <fullName evidence="5">Molybdopterin synthase sulfur carrier subunit</fullName>
    </recommendedName>
</protein>
<dbReference type="eggNOG" id="COG1977">
    <property type="taxonomic scope" value="Bacteria"/>
</dbReference>
<dbReference type="OrthoDB" id="9801945at2"/>
<dbReference type="AlphaFoldDB" id="K6ZM16"/>
<dbReference type="UniPathway" id="UPA00344"/>
<evidence type="ECO:0000256" key="2">
    <source>
        <dbReference type="ARBA" id="ARBA00022741"/>
    </source>
</evidence>
<dbReference type="PANTHER" id="PTHR33359">
    <property type="entry name" value="MOLYBDOPTERIN SYNTHASE SULFUR CARRIER SUBUNIT"/>
    <property type="match status" value="1"/>
</dbReference>
<dbReference type="FunFam" id="3.10.20.30:FF:000010">
    <property type="entry name" value="Molybdopterin synthase sulfur carrier subunit"/>
    <property type="match status" value="1"/>
</dbReference>
<dbReference type="RefSeq" id="WP_006992551.1">
    <property type="nucleotide sequence ID" value="NZ_BAEP01000043.1"/>
</dbReference>
<dbReference type="Proteomes" id="UP000006263">
    <property type="component" value="Unassembled WGS sequence"/>
</dbReference>
<evidence type="ECO:0000313" key="7">
    <source>
        <dbReference type="Proteomes" id="UP000006263"/>
    </source>
</evidence>
<gene>
    <name evidence="6" type="primary">moaD</name>
    <name evidence="6" type="ORF">GMES_2104</name>
</gene>
<dbReference type="EMBL" id="BAEP01000043">
    <property type="protein sequence ID" value="GAC24400.1"/>
    <property type="molecule type" value="Genomic_DNA"/>
</dbReference>
<name>K6ZM16_9ALTE</name>
<evidence type="ECO:0000256" key="4">
    <source>
        <dbReference type="ARBA" id="ARBA00024200"/>
    </source>
</evidence>
<dbReference type="SUPFAM" id="SSF54285">
    <property type="entry name" value="MoaD/ThiS"/>
    <property type="match status" value="1"/>
</dbReference>
<organism evidence="6 7">
    <name type="scientific">Paraglaciecola mesophila KMM 241</name>
    <dbReference type="NCBI Taxonomy" id="1128912"/>
    <lineage>
        <taxon>Bacteria</taxon>
        <taxon>Pseudomonadati</taxon>
        <taxon>Pseudomonadota</taxon>
        <taxon>Gammaproteobacteria</taxon>
        <taxon>Alteromonadales</taxon>
        <taxon>Alteromonadaceae</taxon>
        <taxon>Paraglaciecola</taxon>
    </lineage>
</organism>
<dbReference type="Pfam" id="PF02597">
    <property type="entry name" value="ThiS"/>
    <property type="match status" value="1"/>
</dbReference>